<dbReference type="AlphaFoldDB" id="A0A8J4XWM6"/>
<name>A0A8J4XWM6_CHIOP</name>
<dbReference type="OrthoDB" id="19311at2759"/>
<evidence type="ECO:0000313" key="2">
    <source>
        <dbReference type="Proteomes" id="UP000770661"/>
    </source>
</evidence>
<proteinExistence type="predicted"/>
<evidence type="ECO:0000313" key="1">
    <source>
        <dbReference type="EMBL" id="KAG0715720.1"/>
    </source>
</evidence>
<organism evidence="1 2">
    <name type="scientific">Chionoecetes opilio</name>
    <name type="common">Atlantic snow crab</name>
    <name type="synonym">Cancer opilio</name>
    <dbReference type="NCBI Taxonomy" id="41210"/>
    <lineage>
        <taxon>Eukaryota</taxon>
        <taxon>Metazoa</taxon>
        <taxon>Ecdysozoa</taxon>
        <taxon>Arthropoda</taxon>
        <taxon>Crustacea</taxon>
        <taxon>Multicrustacea</taxon>
        <taxon>Malacostraca</taxon>
        <taxon>Eumalacostraca</taxon>
        <taxon>Eucarida</taxon>
        <taxon>Decapoda</taxon>
        <taxon>Pleocyemata</taxon>
        <taxon>Brachyura</taxon>
        <taxon>Eubrachyura</taxon>
        <taxon>Majoidea</taxon>
        <taxon>Majidae</taxon>
        <taxon>Chionoecetes</taxon>
    </lineage>
</organism>
<gene>
    <name evidence="1" type="ORF">GWK47_011304</name>
</gene>
<dbReference type="Proteomes" id="UP000770661">
    <property type="component" value="Unassembled WGS sequence"/>
</dbReference>
<accession>A0A8J4XWM6</accession>
<protein>
    <submittedName>
        <fullName evidence="1">Uncharacterized protein</fullName>
    </submittedName>
</protein>
<dbReference type="EMBL" id="JACEEZ010019421">
    <property type="protein sequence ID" value="KAG0715720.1"/>
    <property type="molecule type" value="Genomic_DNA"/>
</dbReference>
<reference evidence="1" key="1">
    <citation type="submission" date="2020-07" db="EMBL/GenBank/DDBJ databases">
        <title>The High-quality genome of the commercially important snow crab, Chionoecetes opilio.</title>
        <authorList>
            <person name="Jeong J.-H."/>
            <person name="Ryu S."/>
        </authorList>
    </citation>
    <scope>NUCLEOTIDE SEQUENCE</scope>
    <source>
        <strain evidence="1">MADBK_172401_WGS</strain>
        <tissue evidence="1">Digestive gland</tissue>
    </source>
</reference>
<sequence length="172" mass="19021">MMLSQALYLTCLPQEGTGEADDSVLPGGVDASRRQQGGQITGGGVQVSKPWLRRCRKQKEIDLGPDALLRPPHFRPLQPRFCQSNPEAGRDPRKELGVIFPCEGGWRCVSPYRQRVDGRSFPSQCRTNLSVSLGFAVPRSCSAGLLSHAIVLEDRALRDRHTPMSIPELERS</sequence>
<comment type="caution">
    <text evidence="1">The sequence shown here is derived from an EMBL/GenBank/DDBJ whole genome shotgun (WGS) entry which is preliminary data.</text>
</comment>
<keyword evidence="2" id="KW-1185">Reference proteome</keyword>